<dbReference type="Proteomes" id="UP000054691">
    <property type="component" value="Unassembled WGS sequence"/>
</dbReference>
<reference evidence="2 4" key="2">
    <citation type="submission" date="2018-06" db="EMBL/GenBank/DDBJ databases">
        <authorList>
            <consortium name="Pathogen Informatics"/>
            <person name="Doyle S."/>
        </authorList>
    </citation>
    <scope>NUCLEOTIDE SEQUENCE [LARGE SCALE GENOMIC DNA]</scope>
    <source>
        <strain evidence="2 4">NCTC12388</strain>
    </source>
</reference>
<dbReference type="PROSITE" id="PS51257">
    <property type="entry name" value="PROKAR_LIPOPROTEIN"/>
    <property type="match status" value="1"/>
</dbReference>
<dbReference type="OrthoDB" id="5566524at2"/>
<reference evidence="1 3" key="1">
    <citation type="submission" date="2015-11" db="EMBL/GenBank/DDBJ databases">
        <title>Genomic analysis of 38 Legionella species identifies large and diverse effector repertoires.</title>
        <authorList>
            <person name="Burstein D."/>
            <person name="Amaro F."/>
            <person name="Zusman T."/>
            <person name="Lifshitz Z."/>
            <person name="Cohen O."/>
            <person name="Gilbert J.A."/>
            <person name="Pupko T."/>
            <person name="Shuman H.A."/>
            <person name="Segal G."/>
        </authorList>
    </citation>
    <scope>NUCLEOTIDE SEQUENCE [LARGE SCALE GENOMIC DNA]</scope>
    <source>
        <strain evidence="1 3">Lyon 8420412</strain>
    </source>
</reference>
<dbReference type="EMBL" id="LNYE01000022">
    <property type="protein sequence ID" value="KTD10725.1"/>
    <property type="molecule type" value="Genomic_DNA"/>
</dbReference>
<dbReference type="AlphaFoldDB" id="A0A378J8W7"/>
<dbReference type="Pfam" id="PF10972">
    <property type="entry name" value="CsiV"/>
    <property type="match status" value="1"/>
</dbReference>
<sequence>MERLIIIILSILYSCSALAKPPYQIDLIVFTHPNQISGLTIDAPLLPPSSNSISLRPDTEKSGKPYHLLPASYSSLRDEYYLLTRKGHYQVLGHYSWRQPANNQSKVTLPLVEHNGWQMQGTLDIRQSNYYSFDAELQVSPPSNPQESFTVSQKQRLKGDVIYYLDNAQIGMLVKIHKLS</sequence>
<dbReference type="EMBL" id="UGOB01000001">
    <property type="protein sequence ID" value="STX43806.1"/>
    <property type="molecule type" value="Genomic_DNA"/>
</dbReference>
<name>A0A378J8W7_9GAMM</name>
<proteinExistence type="predicted"/>
<dbReference type="InterPro" id="IPR021241">
    <property type="entry name" value="CsiV"/>
</dbReference>
<evidence type="ECO:0000313" key="3">
    <source>
        <dbReference type="Proteomes" id="UP000054691"/>
    </source>
</evidence>
<evidence type="ECO:0000313" key="2">
    <source>
        <dbReference type="EMBL" id="STX43806.1"/>
    </source>
</evidence>
<keyword evidence="3" id="KW-1185">Reference proteome</keyword>
<accession>A0A378J8W7</accession>
<gene>
    <name evidence="1" type="ORF">Lgra_1691</name>
    <name evidence="2" type="ORF">NCTC12388_01221</name>
</gene>
<evidence type="ECO:0000313" key="1">
    <source>
        <dbReference type="EMBL" id="KTD10725.1"/>
    </source>
</evidence>
<evidence type="ECO:0000313" key="4">
    <source>
        <dbReference type="Proteomes" id="UP000254476"/>
    </source>
</evidence>
<organism evidence="2 4">
    <name type="scientific">Legionella gratiana</name>
    <dbReference type="NCBI Taxonomy" id="45066"/>
    <lineage>
        <taxon>Bacteria</taxon>
        <taxon>Pseudomonadati</taxon>
        <taxon>Pseudomonadota</taxon>
        <taxon>Gammaproteobacteria</taxon>
        <taxon>Legionellales</taxon>
        <taxon>Legionellaceae</taxon>
        <taxon>Legionella</taxon>
    </lineage>
</organism>
<dbReference type="RefSeq" id="WP_058498835.1">
    <property type="nucleotide sequence ID" value="NZ_CAAAHW010000001.1"/>
</dbReference>
<dbReference type="Proteomes" id="UP000254476">
    <property type="component" value="Unassembled WGS sequence"/>
</dbReference>
<protein>
    <submittedName>
        <fullName evidence="2">Protein of uncharacterized function (DUF2803)</fullName>
    </submittedName>
</protein>